<dbReference type="CDD" id="cd02989">
    <property type="entry name" value="Phd_like_TxnDC9"/>
    <property type="match status" value="1"/>
</dbReference>
<organism evidence="3 4">
    <name type="scientific">Cimex lectularius</name>
    <name type="common">Bed bug</name>
    <name type="synonym">Acanthia lectularia</name>
    <dbReference type="NCBI Taxonomy" id="79782"/>
    <lineage>
        <taxon>Eukaryota</taxon>
        <taxon>Metazoa</taxon>
        <taxon>Ecdysozoa</taxon>
        <taxon>Arthropoda</taxon>
        <taxon>Hexapoda</taxon>
        <taxon>Insecta</taxon>
        <taxon>Pterygota</taxon>
        <taxon>Neoptera</taxon>
        <taxon>Paraneoptera</taxon>
        <taxon>Hemiptera</taxon>
        <taxon>Heteroptera</taxon>
        <taxon>Panheteroptera</taxon>
        <taxon>Cimicomorpha</taxon>
        <taxon>Cimicidae</taxon>
        <taxon>Cimex</taxon>
    </lineage>
</organism>
<dbReference type="Pfam" id="PF00085">
    <property type="entry name" value="Thioredoxin"/>
    <property type="match status" value="1"/>
</dbReference>
<dbReference type="InterPro" id="IPR036249">
    <property type="entry name" value="Thioredoxin-like_sf"/>
</dbReference>
<name>A0A8I6RMG7_CIMLE</name>
<dbReference type="SUPFAM" id="SSF52833">
    <property type="entry name" value="Thioredoxin-like"/>
    <property type="match status" value="1"/>
</dbReference>
<proteinExistence type="predicted"/>
<evidence type="ECO:0000256" key="1">
    <source>
        <dbReference type="ARBA" id="ARBA00026148"/>
    </source>
</evidence>
<dbReference type="PANTHER" id="PTHR21148">
    <property type="entry name" value="THIOREDOXIN DOMAIN-CONTAINING PROTEIN 9"/>
    <property type="match status" value="1"/>
</dbReference>
<dbReference type="InterPro" id="IPR013766">
    <property type="entry name" value="Thioredoxin_domain"/>
</dbReference>
<dbReference type="Proteomes" id="UP000494040">
    <property type="component" value="Unassembled WGS sequence"/>
</dbReference>
<gene>
    <name evidence="3" type="primary">106664985</name>
</gene>
<evidence type="ECO:0000313" key="4">
    <source>
        <dbReference type="Proteomes" id="UP000494040"/>
    </source>
</evidence>
<sequence>MACAASEAKAQEEVAKKVLNVVEEQIDAQLEKLNRLDGDELELLRQKRLETLRTEDKQKRDWLRLGHGEYDEVDEREFFNITKNSNVIVHFYKPSSTRCQILDKHLKELTRKHLEAKFIKMNVEKCPFITLRLNVSIIPTIILIKDNVTVDKIVGFTDLGNCDNFSTEMLEWRLSRFEVIKYDDDMGCPPDYAKSRQKIRVIPKKGSIREDSDSSSD</sequence>
<feature type="domain" description="Thioredoxin" evidence="2">
    <location>
        <begin position="76"/>
        <end position="158"/>
    </location>
</feature>
<dbReference type="AlphaFoldDB" id="A0A8I6RMG7"/>
<dbReference type="EnsemblMetazoa" id="XM_014391097.1">
    <property type="protein sequence ID" value="XP_014246583.1"/>
    <property type="gene ID" value="LOC106664985"/>
</dbReference>
<dbReference type="KEGG" id="clec:106664985"/>
<dbReference type="Gene3D" id="3.40.30.10">
    <property type="entry name" value="Glutaredoxin"/>
    <property type="match status" value="1"/>
</dbReference>
<dbReference type="OrthoDB" id="10257948at2759"/>
<evidence type="ECO:0000259" key="2">
    <source>
        <dbReference type="Pfam" id="PF00085"/>
    </source>
</evidence>
<accession>A0A8I6RMG7</accession>
<keyword evidence="4" id="KW-1185">Reference proteome</keyword>
<evidence type="ECO:0000313" key="3">
    <source>
        <dbReference type="EnsemblMetazoa" id="XP_014246583.1"/>
    </source>
</evidence>
<protein>
    <recommendedName>
        <fullName evidence="1">Thioredoxin domain-containing protein 9</fullName>
    </recommendedName>
</protein>
<reference evidence="3" key="1">
    <citation type="submission" date="2022-01" db="UniProtKB">
        <authorList>
            <consortium name="EnsemblMetazoa"/>
        </authorList>
    </citation>
    <scope>IDENTIFICATION</scope>
</reference>